<keyword evidence="2" id="KW-0805">Transcription regulation</keyword>
<dbReference type="Pfam" id="PF03466">
    <property type="entry name" value="LysR_substrate"/>
    <property type="match status" value="1"/>
</dbReference>
<dbReference type="InterPro" id="IPR050389">
    <property type="entry name" value="LysR-type_TF"/>
</dbReference>
<dbReference type="SUPFAM" id="SSF53850">
    <property type="entry name" value="Periplasmic binding protein-like II"/>
    <property type="match status" value="1"/>
</dbReference>
<dbReference type="Pfam" id="PF00126">
    <property type="entry name" value="HTH_1"/>
    <property type="match status" value="1"/>
</dbReference>
<evidence type="ECO:0000259" key="5">
    <source>
        <dbReference type="PROSITE" id="PS50931"/>
    </source>
</evidence>
<organism evidence="6 7">
    <name type="scientific">Vibrio hippocampi</name>
    <dbReference type="NCBI Taxonomy" id="654686"/>
    <lineage>
        <taxon>Bacteria</taxon>
        <taxon>Pseudomonadati</taxon>
        <taxon>Pseudomonadota</taxon>
        <taxon>Gammaproteobacteria</taxon>
        <taxon>Vibrionales</taxon>
        <taxon>Vibrionaceae</taxon>
        <taxon>Vibrio</taxon>
    </lineage>
</organism>
<keyword evidence="7" id="KW-1185">Reference proteome</keyword>
<dbReference type="RefSeq" id="WP_237485776.1">
    <property type="nucleotide sequence ID" value="NZ_CAKLCM010000003.1"/>
</dbReference>
<evidence type="ECO:0000256" key="3">
    <source>
        <dbReference type="ARBA" id="ARBA00023125"/>
    </source>
</evidence>
<name>A0ABM8ZKU5_9VIBR</name>
<dbReference type="Proteomes" id="UP000838160">
    <property type="component" value="Unassembled WGS sequence"/>
</dbReference>
<dbReference type="SUPFAM" id="SSF46785">
    <property type="entry name" value="Winged helix' DNA-binding domain"/>
    <property type="match status" value="1"/>
</dbReference>
<sequence>MDFERLSRISFKHLTVLHVMLDTYSVTKTAQILSVTPSSVSKILSQLKQGLSDELFLRDSGQLLPTSYALKIAPTVNSMLANMNQLLTEEAFQPAHFDGKFAFSMRQSTFEIFAKPLGKLTVDAAPNAKLQVTTKARYGFQALHSGLIDFILLPHDVTQTPSHNKELSWEPIIEDERVCLMRPEHPLANSTLSQQDYLQASHVDVLDSELSESLFEKILKQYEHERNTKISVSDYGCAALLCQHSDIVLTCSKAWADVSLQAQGLVQKTLPFAGNKLAYSLVWNRFNTNAHTISWLVNYLRSRD</sequence>
<feature type="domain" description="HTH lysR-type" evidence="5">
    <location>
        <begin position="9"/>
        <end position="66"/>
    </location>
</feature>
<keyword evidence="3" id="KW-0238">DNA-binding</keyword>
<dbReference type="PROSITE" id="PS50931">
    <property type="entry name" value="HTH_LYSR"/>
    <property type="match status" value="1"/>
</dbReference>
<dbReference type="InterPro" id="IPR036388">
    <property type="entry name" value="WH-like_DNA-bd_sf"/>
</dbReference>
<reference evidence="6" key="1">
    <citation type="submission" date="2021-12" db="EMBL/GenBank/DDBJ databases">
        <authorList>
            <person name="Rodrigo-Torres L."/>
            <person name="Arahal R. D."/>
            <person name="Lucena T."/>
        </authorList>
    </citation>
    <scope>NUCLEOTIDE SEQUENCE</scope>
    <source>
        <strain evidence="6">CECT 8226</strain>
    </source>
</reference>
<protein>
    <submittedName>
        <fullName evidence="6">PCP degradation transcriptional activation protein</fullName>
    </submittedName>
</protein>
<dbReference type="EMBL" id="CAKLCM010000003">
    <property type="protein sequence ID" value="CAH0528882.1"/>
    <property type="molecule type" value="Genomic_DNA"/>
</dbReference>
<comment type="caution">
    <text evidence="6">The sequence shown here is derived from an EMBL/GenBank/DDBJ whole genome shotgun (WGS) entry which is preliminary data.</text>
</comment>
<evidence type="ECO:0000313" key="7">
    <source>
        <dbReference type="Proteomes" id="UP000838160"/>
    </source>
</evidence>
<evidence type="ECO:0000256" key="1">
    <source>
        <dbReference type="ARBA" id="ARBA00009437"/>
    </source>
</evidence>
<dbReference type="Gene3D" id="1.10.10.10">
    <property type="entry name" value="Winged helix-like DNA-binding domain superfamily/Winged helix DNA-binding domain"/>
    <property type="match status" value="1"/>
</dbReference>
<gene>
    <name evidence="6" type="primary">pcpR_4</name>
    <name evidence="6" type="ORF">VHP8226_02910</name>
</gene>
<accession>A0ABM8ZKU5</accession>
<dbReference type="InterPro" id="IPR005119">
    <property type="entry name" value="LysR_subst-bd"/>
</dbReference>
<comment type="similarity">
    <text evidence="1">Belongs to the LysR transcriptional regulatory family.</text>
</comment>
<dbReference type="InterPro" id="IPR000847">
    <property type="entry name" value="LysR_HTH_N"/>
</dbReference>
<dbReference type="InterPro" id="IPR036390">
    <property type="entry name" value="WH_DNA-bd_sf"/>
</dbReference>
<dbReference type="PANTHER" id="PTHR30118:SF12">
    <property type="entry name" value="TRANSCRIPTIONAL REGULATOR LYSR FAMILY"/>
    <property type="match status" value="1"/>
</dbReference>
<proteinExistence type="inferred from homology"/>
<evidence type="ECO:0000256" key="2">
    <source>
        <dbReference type="ARBA" id="ARBA00023015"/>
    </source>
</evidence>
<dbReference type="PANTHER" id="PTHR30118">
    <property type="entry name" value="HTH-TYPE TRANSCRIPTIONAL REGULATOR LEUO-RELATED"/>
    <property type="match status" value="1"/>
</dbReference>
<dbReference type="Gene3D" id="3.40.190.10">
    <property type="entry name" value="Periplasmic binding protein-like II"/>
    <property type="match status" value="2"/>
</dbReference>
<evidence type="ECO:0000313" key="6">
    <source>
        <dbReference type="EMBL" id="CAH0528882.1"/>
    </source>
</evidence>
<keyword evidence="4" id="KW-0804">Transcription</keyword>
<evidence type="ECO:0000256" key="4">
    <source>
        <dbReference type="ARBA" id="ARBA00023163"/>
    </source>
</evidence>